<dbReference type="PANTHER" id="PTHR38599">
    <property type="entry name" value="CUPIN DOMAIN PROTEIN (AFU_ORTHOLOGUE AFUA_3G13620)"/>
    <property type="match status" value="1"/>
</dbReference>
<feature type="domain" description="Cupin type-2" evidence="2">
    <location>
        <begin position="51"/>
        <end position="116"/>
    </location>
</feature>
<evidence type="ECO:0000313" key="5">
    <source>
        <dbReference type="Proteomes" id="UP000008210"/>
    </source>
</evidence>
<dbReference type="Proteomes" id="UP000008210">
    <property type="component" value="Chromosome 1"/>
</dbReference>
<dbReference type="eggNOG" id="COG1917">
    <property type="taxonomic scope" value="Bacteria"/>
</dbReference>
<keyword evidence="5" id="KW-1185">Reference proteome</keyword>
<reference evidence="3 5" key="1">
    <citation type="journal article" date="2006" name="Nat. Biotechnol.">
        <title>Genome sequence of the bioplastic-producing 'Knallgas' bacterium Ralstonia eutropha H16.</title>
        <authorList>
            <person name="Pohlmann A."/>
            <person name="Fricke W.F."/>
            <person name="Reinecke F."/>
            <person name="Kusian B."/>
            <person name="Liesegang H."/>
            <person name="Cramm R."/>
            <person name="Eitinger T."/>
            <person name="Ewering C."/>
            <person name="Potter M."/>
            <person name="Schwartz E."/>
            <person name="Strittmatter A."/>
            <person name="Voss I."/>
            <person name="Gottschalk G."/>
            <person name="Steinbuechel A."/>
            <person name="Friedrich B."/>
            <person name="Bowien B."/>
        </authorList>
    </citation>
    <scope>NUCLEOTIDE SEQUENCE [LARGE SCALE GENOMIC DNA]</scope>
    <source>
        <strain evidence="5">ATCC 17699 / DSM 428 / KCTC 22496 / NCIMB 10442 / H16 / Stanier 337</strain>
        <strain evidence="3">H16</strain>
    </source>
</reference>
<dbReference type="Gene3D" id="2.60.120.10">
    <property type="entry name" value="Jelly Rolls"/>
    <property type="match status" value="1"/>
</dbReference>
<accession>Q0KAR9</accession>
<dbReference type="InterPro" id="IPR011051">
    <property type="entry name" value="RmlC_Cupin_sf"/>
</dbReference>
<keyword evidence="1" id="KW-0732">Signal</keyword>
<dbReference type="OrthoDB" id="9793521at2"/>
<evidence type="ECO:0000313" key="4">
    <source>
        <dbReference type="EMBL" id="QCC00761.1"/>
    </source>
</evidence>
<feature type="chain" id="PRO_5004174874" evidence="1">
    <location>
        <begin position="26"/>
        <end position="133"/>
    </location>
</feature>
<dbReference type="HOGENOM" id="CLU_120069_3_0_4"/>
<dbReference type="AlphaFoldDB" id="Q0KAR9"/>
<dbReference type="InterPro" id="IPR014710">
    <property type="entry name" value="RmlC-like_jellyroll"/>
</dbReference>
<reference evidence="4 6" key="2">
    <citation type="submission" date="2019-04" db="EMBL/GenBank/DDBJ databases">
        <title>Long-read de novo sequencing of Cupriavidus necator H16.</title>
        <authorList>
            <person name="Little G.T."/>
            <person name="Ehsaan M."/>
            <person name="Arenas-Lopez C."/>
            <person name="Jawed K."/>
            <person name="Winzer K."/>
            <person name="Kovacs K."/>
            <person name="Malys N."/>
            <person name="Minton N.P."/>
        </authorList>
    </citation>
    <scope>NUCLEOTIDE SEQUENCE [LARGE SCALE GENOMIC DNA]</scope>
    <source>
        <strain evidence="4 6">H16</strain>
    </source>
</reference>
<dbReference type="Pfam" id="PF07883">
    <property type="entry name" value="Cupin_2"/>
    <property type="match status" value="1"/>
</dbReference>
<dbReference type="CDD" id="cd02235">
    <property type="entry name" value="cupin_BLL4011-like"/>
    <property type="match status" value="1"/>
</dbReference>
<proteinExistence type="predicted"/>
<evidence type="ECO:0000313" key="3">
    <source>
        <dbReference type="EMBL" id="CAJ92902.1"/>
    </source>
</evidence>
<gene>
    <name evidence="3" type="ordered locus">H16_A1794</name>
    <name evidence="4" type="ORF">E6A55_09150</name>
</gene>
<protein>
    <submittedName>
        <fullName evidence="4">Cupin domain-containing protein</fullName>
    </submittedName>
    <submittedName>
        <fullName evidence="3">Hypothetical membrane associated protein</fullName>
    </submittedName>
</protein>
<evidence type="ECO:0000259" key="2">
    <source>
        <dbReference type="Pfam" id="PF07883"/>
    </source>
</evidence>
<sequence>MKTTRFMATALLVVGSSIAMQAAQAQAVGIHRTDLLKQDISVPGREAVQVRVDFDSGAFAPKHSHPGEEVAFVLEGTLEYQLGDQPPVTLKAGDSLFIPSGTAHSARNVGTGKAAELATYIVKKGAPLAVPSK</sequence>
<dbReference type="SUPFAM" id="SSF51182">
    <property type="entry name" value="RmlC-like cupins"/>
    <property type="match status" value="1"/>
</dbReference>
<evidence type="ECO:0000256" key="1">
    <source>
        <dbReference type="SAM" id="SignalP"/>
    </source>
</evidence>
<dbReference type="EMBL" id="CP039287">
    <property type="protein sequence ID" value="QCC00761.1"/>
    <property type="molecule type" value="Genomic_DNA"/>
</dbReference>
<dbReference type="Proteomes" id="UP000296079">
    <property type="component" value="Chromosome 1"/>
</dbReference>
<dbReference type="KEGG" id="reh:H16_A1794"/>
<dbReference type="PANTHER" id="PTHR38599:SF1">
    <property type="entry name" value="CUPIN DOMAIN PROTEIN (AFU_ORTHOLOGUE AFUA_3G13620)"/>
    <property type="match status" value="1"/>
</dbReference>
<feature type="signal peptide" evidence="1">
    <location>
        <begin position="1"/>
        <end position="25"/>
    </location>
</feature>
<dbReference type="RefSeq" id="WP_011615314.1">
    <property type="nucleotide sequence ID" value="NC_008313.1"/>
</dbReference>
<evidence type="ECO:0000313" key="6">
    <source>
        <dbReference type="Proteomes" id="UP000296079"/>
    </source>
</evidence>
<dbReference type="STRING" id="381666.H16_A1794"/>
<name>Q0KAR9_CUPNH</name>
<dbReference type="InterPro" id="IPR013096">
    <property type="entry name" value="Cupin_2"/>
</dbReference>
<dbReference type="EMBL" id="AM260479">
    <property type="protein sequence ID" value="CAJ92902.1"/>
    <property type="molecule type" value="Genomic_DNA"/>
</dbReference>
<dbReference type="PATRIC" id="fig|381666.6.peg.2197"/>
<organism evidence="3 5">
    <name type="scientific">Cupriavidus necator (strain ATCC 17699 / DSM 428 / KCTC 22496 / NCIMB 10442 / H16 / Stanier 337)</name>
    <name type="common">Ralstonia eutropha</name>
    <dbReference type="NCBI Taxonomy" id="381666"/>
    <lineage>
        <taxon>Bacteria</taxon>
        <taxon>Pseudomonadati</taxon>
        <taxon>Pseudomonadota</taxon>
        <taxon>Betaproteobacteria</taxon>
        <taxon>Burkholderiales</taxon>
        <taxon>Burkholderiaceae</taxon>
        <taxon>Cupriavidus</taxon>
    </lineage>
</organism>